<organism evidence="1 2">
    <name type="scientific">Selenomonas sputigena</name>
    <dbReference type="NCBI Taxonomy" id="69823"/>
    <lineage>
        <taxon>Bacteria</taxon>
        <taxon>Bacillati</taxon>
        <taxon>Bacillota</taxon>
        <taxon>Negativicutes</taxon>
        <taxon>Selenomonadales</taxon>
        <taxon>Selenomonadaceae</taxon>
        <taxon>Selenomonas</taxon>
    </lineage>
</organism>
<dbReference type="Proteomes" id="UP001559623">
    <property type="component" value="Unassembled WGS sequence"/>
</dbReference>
<dbReference type="EMBL" id="JARVLH010000009">
    <property type="protein sequence ID" value="MEX5286249.1"/>
    <property type="molecule type" value="Genomic_DNA"/>
</dbReference>
<dbReference type="SUPFAM" id="SSF50475">
    <property type="entry name" value="FMN-binding split barrel"/>
    <property type="match status" value="1"/>
</dbReference>
<evidence type="ECO:0000313" key="1">
    <source>
        <dbReference type="EMBL" id="MEX5286249.1"/>
    </source>
</evidence>
<accession>A0ABV3X868</accession>
<dbReference type="InterPro" id="IPR012349">
    <property type="entry name" value="Split_barrel_FMN-bd"/>
</dbReference>
<proteinExistence type="predicted"/>
<dbReference type="Pfam" id="PF12900">
    <property type="entry name" value="Pyridox_ox_2"/>
    <property type="match status" value="1"/>
</dbReference>
<name>A0ABV3X868_9FIRM</name>
<keyword evidence="2" id="KW-1185">Reference proteome</keyword>
<gene>
    <name evidence="1" type="ORF">QCO44_11570</name>
</gene>
<reference evidence="1 2" key="1">
    <citation type="submission" date="2023-04" db="EMBL/GenBank/DDBJ databases">
        <title>Genome Sequence of Selenomonas sputigena ATCC 33150.</title>
        <authorList>
            <person name="Miller D.P."/>
            <person name="Anvari S."/>
            <person name="Polson S.W."/>
            <person name="Macdonald M."/>
            <person name="Mcdowell J.V."/>
        </authorList>
    </citation>
    <scope>NUCLEOTIDE SEQUENCE [LARGE SCALE GENOMIC DNA]</scope>
    <source>
        <strain evidence="1 2">ATCC 33150</strain>
    </source>
</reference>
<dbReference type="InterPro" id="IPR024747">
    <property type="entry name" value="Pyridox_Oxase-rel"/>
</dbReference>
<protein>
    <submittedName>
        <fullName evidence="1">Pyridoxamine 5'-phosphate oxidase family protein</fullName>
    </submittedName>
</protein>
<sequence length="158" mass="18310">MRQKDREITEEKELLEIMQKCDVCRLAFNNGDYPYILPVNFGVGRKDGKLRLYFHSALEGAKIAIMEKDSRASFEMDCEHRLQYFPEQGYCTMSYESVIGRGRIQILADEEKEAALEILMDHYHPGKHAYFNPAAVPRTLVYALTVEEMTGKRKRPKA</sequence>
<evidence type="ECO:0000313" key="2">
    <source>
        <dbReference type="Proteomes" id="UP001559623"/>
    </source>
</evidence>
<comment type="caution">
    <text evidence="1">The sequence shown here is derived from an EMBL/GenBank/DDBJ whole genome shotgun (WGS) entry which is preliminary data.</text>
</comment>
<dbReference type="Gene3D" id="2.30.110.10">
    <property type="entry name" value="Electron Transport, Fmn-binding Protein, Chain A"/>
    <property type="match status" value="1"/>
</dbReference>
<dbReference type="PANTHER" id="PTHR34071:SF2">
    <property type="entry name" value="FLAVIN-NUCLEOTIDE-BINDING PROTEIN"/>
    <property type="match status" value="1"/>
</dbReference>
<dbReference type="PANTHER" id="PTHR34071">
    <property type="entry name" value="5-NITROIMIDAZOLE ANTIBIOTICS RESISTANCE PROTEIN, NIMA-FAMILY-RELATED PROTEIN-RELATED"/>
    <property type="match status" value="1"/>
</dbReference>
<dbReference type="RefSeq" id="WP_368847967.1">
    <property type="nucleotide sequence ID" value="NZ_CP194411.1"/>
</dbReference>